<dbReference type="SUPFAM" id="SSF51735">
    <property type="entry name" value="NAD(P)-binding Rossmann-fold domains"/>
    <property type="match status" value="1"/>
</dbReference>
<dbReference type="InterPro" id="IPR050425">
    <property type="entry name" value="NAD(P)_dehydrat-like"/>
</dbReference>
<name>A0A9Q8ZG75_CURCL</name>
<reference evidence="4" key="1">
    <citation type="submission" date="2021-12" db="EMBL/GenBank/DDBJ databases">
        <title>Curvularia clavata genome.</title>
        <authorList>
            <person name="Cao Y."/>
        </authorList>
    </citation>
    <scope>NUCLEOTIDE SEQUENCE</scope>
    <source>
        <strain evidence="4">Yc1106</strain>
    </source>
</reference>
<dbReference type="Pfam" id="PF01370">
    <property type="entry name" value="Epimerase"/>
    <property type="match status" value="1"/>
</dbReference>
<dbReference type="InterPro" id="IPR001509">
    <property type="entry name" value="Epimerase_deHydtase"/>
</dbReference>
<dbReference type="Proteomes" id="UP001056012">
    <property type="component" value="Chromosome 8"/>
</dbReference>
<dbReference type="PANTHER" id="PTHR10366:SF562">
    <property type="entry name" value="ALDEHYDE REDUCTASE II (AFU_ORTHOLOGUE AFUA_1G11360)"/>
    <property type="match status" value="1"/>
</dbReference>
<accession>A0A9Q8ZG75</accession>
<keyword evidence="5" id="KW-1185">Reference proteome</keyword>
<comment type="similarity">
    <text evidence="2">Belongs to the NAD(P)-dependent epimerase/dehydratase family. Dihydroflavonol-4-reductase subfamily.</text>
</comment>
<organism evidence="4 5">
    <name type="scientific">Curvularia clavata</name>
    <dbReference type="NCBI Taxonomy" id="95742"/>
    <lineage>
        <taxon>Eukaryota</taxon>
        <taxon>Fungi</taxon>
        <taxon>Dikarya</taxon>
        <taxon>Ascomycota</taxon>
        <taxon>Pezizomycotina</taxon>
        <taxon>Dothideomycetes</taxon>
        <taxon>Pleosporomycetidae</taxon>
        <taxon>Pleosporales</taxon>
        <taxon>Pleosporineae</taxon>
        <taxon>Pleosporaceae</taxon>
        <taxon>Curvularia</taxon>
    </lineage>
</organism>
<dbReference type="PANTHER" id="PTHR10366">
    <property type="entry name" value="NAD DEPENDENT EPIMERASE/DEHYDRATASE"/>
    <property type="match status" value="1"/>
</dbReference>
<sequence length="355" mass="38945">MTSFNHPAIAPGSTVLVTGANGFVGAHVSDQLLQQGYRVRGTVRDASKHQWLVERFSEKYGKHMFELITIKDMREPGAFDGAVSDSHDVGVSGVMHVASVRSMDVTPEELLRTTVAGTLGCLQAAAKEPSVKRFVLTSSSAAVRSLQAYRGTDTVSADEYDDQTLALAKNIPNALPPMHKFMIAYFASKVAAEKAFWEWIKDNKPQFSANAVLPCTIYGSPLDVTHQGFPSTSRIPLQILDGDTESIKHVQRFYYVHVQDVARLHVAGLIRPDVNNERIFAYAASYSINEFFDIFAGAVPGYKAREKLQGLDFPLAEIGPRGKAEALLRDFGRPGFIGLEETIIDSVKTRIHASS</sequence>
<dbReference type="EMBL" id="CP089281">
    <property type="protein sequence ID" value="USP82812.1"/>
    <property type="molecule type" value="Genomic_DNA"/>
</dbReference>
<dbReference type="AlphaFoldDB" id="A0A9Q8ZG75"/>
<evidence type="ECO:0000259" key="3">
    <source>
        <dbReference type="Pfam" id="PF01370"/>
    </source>
</evidence>
<dbReference type="OrthoDB" id="2735536at2759"/>
<dbReference type="GO" id="GO:0016616">
    <property type="term" value="F:oxidoreductase activity, acting on the CH-OH group of donors, NAD or NADP as acceptor"/>
    <property type="evidence" value="ECO:0007669"/>
    <property type="project" value="TreeGrafter"/>
</dbReference>
<gene>
    <name evidence="4" type="ORF">yc1106_10086</name>
</gene>
<protein>
    <submittedName>
        <fullName evidence="4">NAD(P)-binding protein</fullName>
    </submittedName>
</protein>
<dbReference type="Gene3D" id="3.40.50.720">
    <property type="entry name" value="NAD(P)-binding Rossmann-like Domain"/>
    <property type="match status" value="1"/>
</dbReference>
<evidence type="ECO:0000313" key="4">
    <source>
        <dbReference type="EMBL" id="USP82812.1"/>
    </source>
</evidence>
<dbReference type="InterPro" id="IPR036291">
    <property type="entry name" value="NAD(P)-bd_dom_sf"/>
</dbReference>
<dbReference type="VEuPathDB" id="FungiDB:yc1106_10086"/>
<evidence type="ECO:0000313" key="5">
    <source>
        <dbReference type="Proteomes" id="UP001056012"/>
    </source>
</evidence>
<proteinExistence type="inferred from homology"/>
<keyword evidence="1" id="KW-0560">Oxidoreductase</keyword>
<evidence type="ECO:0000256" key="2">
    <source>
        <dbReference type="ARBA" id="ARBA00023445"/>
    </source>
</evidence>
<evidence type="ECO:0000256" key="1">
    <source>
        <dbReference type="ARBA" id="ARBA00023002"/>
    </source>
</evidence>
<feature type="domain" description="NAD-dependent epimerase/dehydratase" evidence="3">
    <location>
        <begin position="15"/>
        <end position="274"/>
    </location>
</feature>